<sequence length="772" mass="82918">MSRSLRSRPLTLYDASGSSIPPVPEAGAGQPSVPSRSTSNHPSKQHHRNDSRDQNQQSSSSSKSKLKKASQVGSNLKKRLSTRYGDDDHEQAAADQAAMPVAPSMGSLAPPVARQRHLEPPSSSAMTKHSGSSLSSAAASGSGASSSSRKPTLAWPNSSLRSLLDSTRSQGLRDLIDLDSLRAAPEQFDSIDYLRLHLPSHVPPATFSSTMSQARSAAQADVKAQIFENYTDFIAVSSQVGALENEIIELKSLLAEWRQMPRLLERHDESAGKSSSSLLAAAAASAGGAGGKRTSVLSLQQLYRAQLTALWEGISNSQKLIPYKPGRHLIAEAPDFLELNAATYRPVRNVALFLLDDCLLIASRRKARMSTRVKLEAERCFSLGEIVVVDLKDSKGRSGSSKSSSGDVDAAGSGGIKDSIKIKRGKETFVYRAEKAESKRALLNAFRTVAEDLASRKKREKAGGTTGGYDDGLTVPGGPGGGDSRRQSIYAGMAFDHRGPPSSSGMVASPSNSSSLLELTEEDGDNAAGGVMRLASERLKHDRLDPTRWLNEWSDSLAVDIALRRWAEATEKVGKGKAMLSTYASSSSSTGGGSGGIDATMHAVLSARLATHTSALVSSLLGVLRSPSTLRKSTLISTAAHLTSLGYSSIARQVFLSTRDESLRRRKRAIKFEGDTELYVSELGMVVFGTVRNTSEWFMSAWKEAGLASGFVRWALGQVHGFAVTFRRQVYGRRGDDSVAERARRVAMESAQQLKDVGLDFTFVLEELLKSE</sequence>
<dbReference type="Proteomes" id="UP000245884">
    <property type="component" value="Unassembled WGS sequence"/>
</dbReference>
<dbReference type="InterPro" id="IPR042561">
    <property type="entry name" value="Exo84_C_1"/>
</dbReference>
<dbReference type="GO" id="GO:0006893">
    <property type="term" value="P:Golgi to plasma membrane transport"/>
    <property type="evidence" value="ECO:0007669"/>
    <property type="project" value="TreeGrafter"/>
</dbReference>
<keyword evidence="6" id="KW-0653">Protein transport</keyword>
<evidence type="ECO:0000313" key="9">
    <source>
        <dbReference type="EMBL" id="PWN24577.1"/>
    </source>
</evidence>
<dbReference type="STRING" id="1569628.A0A316UGX3"/>
<evidence type="ECO:0000256" key="5">
    <source>
        <dbReference type="ARBA" id="ARBA00022483"/>
    </source>
</evidence>
<evidence type="ECO:0000259" key="8">
    <source>
        <dbReference type="Pfam" id="PF16528"/>
    </source>
</evidence>
<dbReference type="Gene3D" id="1.20.58.1210">
    <property type="entry name" value="Exo84p, N-terminal helical domain"/>
    <property type="match status" value="1"/>
</dbReference>
<evidence type="ECO:0000313" key="10">
    <source>
        <dbReference type="Proteomes" id="UP000245884"/>
    </source>
</evidence>
<feature type="region of interest" description="Disordered" evidence="7">
    <location>
        <begin position="1"/>
        <end position="155"/>
    </location>
</feature>
<feature type="non-terminal residue" evidence="9">
    <location>
        <position position="772"/>
    </location>
</feature>
<reference evidence="9 10" key="1">
    <citation type="journal article" date="2018" name="Mol. Biol. Evol.">
        <title>Broad Genomic Sampling Reveals a Smut Pathogenic Ancestry of the Fungal Clade Ustilaginomycotina.</title>
        <authorList>
            <person name="Kijpornyongpan T."/>
            <person name="Mondo S.J."/>
            <person name="Barry K."/>
            <person name="Sandor L."/>
            <person name="Lee J."/>
            <person name="Lipzen A."/>
            <person name="Pangilinan J."/>
            <person name="LaButti K."/>
            <person name="Hainaut M."/>
            <person name="Henrissat B."/>
            <person name="Grigoriev I.V."/>
            <person name="Spatafora J.W."/>
            <person name="Aime M.C."/>
        </authorList>
    </citation>
    <scope>NUCLEOTIDE SEQUENCE [LARGE SCALE GENOMIC DNA]</scope>
    <source>
        <strain evidence="9 10">MCA 5214</strain>
    </source>
</reference>
<dbReference type="InterPro" id="IPR011993">
    <property type="entry name" value="PH-like_dom_sf"/>
</dbReference>
<dbReference type="InterPro" id="IPR032403">
    <property type="entry name" value="Exo84_C"/>
</dbReference>
<dbReference type="GO" id="GO:0000145">
    <property type="term" value="C:exocyst"/>
    <property type="evidence" value="ECO:0007669"/>
    <property type="project" value="InterPro"/>
</dbReference>
<feature type="compositionally biased region" description="Gly residues" evidence="7">
    <location>
        <begin position="464"/>
        <end position="482"/>
    </location>
</feature>
<evidence type="ECO:0000256" key="1">
    <source>
        <dbReference type="ARBA" id="ARBA00004398"/>
    </source>
</evidence>
<gene>
    <name evidence="9" type="ORF">BDZ90DRAFT_205221</name>
</gene>
<feature type="region of interest" description="Disordered" evidence="7">
    <location>
        <begin position="394"/>
        <end position="413"/>
    </location>
</feature>
<dbReference type="InterPro" id="IPR042560">
    <property type="entry name" value="Exo84_C_2"/>
</dbReference>
<feature type="domain" description="Exocyst component Exo84 C-terminal" evidence="8">
    <location>
        <begin position="548"/>
        <end position="762"/>
    </location>
</feature>
<dbReference type="GeneID" id="37025751"/>
<feature type="compositionally biased region" description="Low complexity" evidence="7">
    <location>
        <begin position="54"/>
        <end position="63"/>
    </location>
</feature>
<dbReference type="EMBL" id="KZ819680">
    <property type="protein sequence ID" value="PWN24577.1"/>
    <property type="molecule type" value="Genomic_DNA"/>
</dbReference>
<dbReference type="AlphaFoldDB" id="A0A316UGX3"/>
<dbReference type="GO" id="GO:0006887">
    <property type="term" value="P:exocytosis"/>
    <property type="evidence" value="ECO:0007669"/>
    <property type="project" value="UniProtKB-KW"/>
</dbReference>
<dbReference type="InterPro" id="IPR033961">
    <property type="entry name" value="Exo84"/>
</dbReference>
<feature type="compositionally biased region" description="Polar residues" evidence="7">
    <location>
        <begin position="32"/>
        <end position="42"/>
    </location>
</feature>
<evidence type="ECO:0000256" key="3">
    <source>
        <dbReference type="ARBA" id="ARBA00021269"/>
    </source>
</evidence>
<evidence type="ECO:0000256" key="4">
    <source>
        <dbReference type="ARBA" id="ARBA00022448"/>
    </source>
</evidence>
<name>A0A316UGX3_9BASI</name>
<dbReference type="SUPFAM" id="SSF50729">
    <property type="entry name" value="PH domain-like"/>
    <property type="match status" value="1"/>
</dbReference>
<dbReference type="Gene3D" id="2.30.29.30">
    <property type="entry name" value="Pleckstrin-homology domain (PH domain)/Phosphotyrosine-binding domain (PTB)"/>
    <property type="match status" value="1"/>
</dbReference>
<feature type="compositionally biased region" description="Low complexity" evidence="7">
    <location>
        <begin position="130"/>
        <end position="148"/>
    </location>
</feature>
<evidence type="ECO:0000256" key="2">
    <source>
        <dbReference type="ARBA" id="ARBA00007210"/>
    </source>
</evidence>
<dbReference type="OrthoDB" id="642193at2759"/>
<accession>A0A316UGX3</accession>
<dbReference type="GO" id="GO:0030133">
    <property type="term" value="C:transport vesicle"/>
    <property type="evidence" value="ECO:0007669"/>
    <property type="project" value="UniProtKB-SubCell"/>
</dbReference>
<dbReference type="Pfam" id="PF08700">
    <property type="entry name" value="VPS51_Exo84_N"/>
    <property type="match status" value="1"/>
</dbReference>
<dbReference type="SUPFAM" id="SSF74788">
    <property type="entry name" value="Cullin repeat-like"/>
    <property type="match status" value="1"/>
</dbReference>
<comment type="similarity">
    <text evidence="2">Belongs to the EXO84 family.</text>
</comment>
<proteinExistence type="inferred from homology"/>
<dbReference type="PANTHER" id="PTHR21426:SF12">
    <property type="entry name" value="EXOCYST COMPLEX COMPONENT 8"/>
    <property type="match status" value="1"/>
</dbReference>
<dbReference type="RefSeq" id="XP_025359189.1">
    <property type="nucleotide sequence ID" value="XM_025503928.1"/>
</dbReference>
<keyword evidence="4" id="KW-0813">Transport</keyword>
<dbReference type="GO" id="GO:0015031">
    <property type="term" value="P:protein transport"/>
    <property type="evidence" value="ECO:0007669"/>
    <property type="project" value="UniProtKB-KW"/>
</dbReference>
<feature type="compositionally biased region" description="Low complexity" evidence="7">
    <location>
        <begin position="397"/>
        <end position="411"/>
    </location>
</feature>
<comment type="subcellular location">
    <subcellularLocation>
        <location evidence="1">Cytoplasmic vesicle</location>
        <location evidence="1">Secretory vesicle</location>
    </subcellularLocation>
</comment>
<organism evidence="9 10">
    <name type="scientific">Jaminaea rosea</name>
    <dbReference type="NCBI Taxonomy" id="1569628"/>
    <lineage>
        <taxon>Eukaryota</taxon>
        <taxon>Fungi</taxon>
        <taxon>Dikarya</taxon>
        <taxon>Basidiomycota</taxon>
        <taxon>Ustilaginomycotina</taxon>
        <taxon>Exobasidiomycetes</taxon>
        <taxon>Microstromatales</taxon>
        <taxon>Microstromatales incertae sedis</taxon>
        <taxon>Jaminaea</taxon>
    </lineage>
</organism>
<dbReference type="Gene3D" id="1.20.58.1220">
    <property type="entry name" value="Exo84p, C-terminal helical domain"/>
    <property type="match status" value="1"/>
</dbReference>
<evidence type="ECO:0000256" key="6">
    <source>
        <dbReference type="ARBA" id="ARBA00022927"/>
    </source>
</evidence>
<evidence type="ECO:0000256" key="7">
    <source>
        <dbReference type="SAM" id="MobiDB-lite"/>
    </source>
</evidence>
<keyword evidence="10" id="KW-1185">Reference proteome</keyword>
<dbReference type="Pfam" id="PF16528">
    <property type="entry name" value="Exo84_C"/>
    <property type="match status" value="1"/>
</dbReference>
<dbReference type="InterPro" id="IPR016159">
    <property type="entry name" value="Cullin_repeat-like_dom_sf"/>
</dbReference>
<protein>
    <recommendedName>
        <fullName evidence="3">Exocyst complex component EXO84</fullName>
    </recommendedName>
</protein>
<keyword evidence="5" id="KW-0268">Exocytosis</keyword>
<feature type="region of interest" description="Disordered" evidence="7">
    <location>
        <begin position="454"/>
        <end position="487"/>
    </location>
</feature>
<dbReference type="Pfam" id="PF25345">
    <property type="entry name" value="PH_EXO84"/>
    <property type="match status" value="1"/>
</dbReference>
<dbReference type="PANTHER" id="PTHR21426">
    <property type="entry name" value="EXOCYST COMPLEX COMPONENT 8"/>
    <property type="match status" value="1"/>
</dbReference>